<dbReference type="Gene3D" id="3.30.70.2120">
    <property type="match status" value="1"/>
</dbReference>
<accession>A0A0A0HIZ4</accession>
<proteinExistence type="inferred from homology"/>
<dbReference type="PANTHER" id="PTHR42792">
    <property type="entry name" value="FLAGELLIN"/>
    <property type="match status" value="1"/>
</dbReference>
<keyword evidence="4" id="KW-0975">Bacterial flagellum</keyword>
<evidence type="ECO:0000313" key="8">
    <source>
        <dbReference type="Proteomes" id="UP000030021"/>
    </source>
</evidence>
<dbReference type="GO" id="GO:0071973">
    <property type="term" value="P:bacterial-type flagellum-dependent cell motility"/>
    <property type="evidence" value="ECO:0007669"/>
    <property type="project" value="InterPro"/>
</dbReference>
<dbReference type="PATRIC" id="fig|1288298.3.peg.2537"/>
<dbReference type="Proteomes" id="UP000030021">
    <property type="component" value="Unassembled WGS sequence"/>
</dbReference>
<evidence type="ECO:0000256" key="2">
    <source>
        <dbReference type="ARBA" id="ARBA00004613"/>
    </source>
</evidence>
<keyword evidence="7" id="KW-0969">Cilium</keyword>
<dbReference type="InterPro" id="IPR001492">
    <property type="entry name" value="Flagellin"/>
</dbReference>
<dbReference type="GO" id="GO:0009424">
    <property type="term" value="C:bacterial-type flagellum hook"/>
    <property type="evidence" value="ECO:0007669"/>
    <property type="project" value="InterPro"/>
</dbReference>
<keyword evidence="7" id="KW-0282">Flagellum</keyword>
<comment type="caution">
    <text evidence="7">The sequence shown here is derived from an EMBL/GenBank/DDBJ whole genome shotgun (WGS) entry which is preliminary data.</text>
</comment>
<dbReference type="eggNOG" id="COG1344">
    <property type="taxonomic scope" value="Bacteria"/>
</dbReference>
<dbReference type="Pfam" id="PF07196">
    <property type="entry name" value="Flagellin_IN"/>
    <property type="match status" value="1"/>
</dbReference>
<dbReference type="InterPro" id="IPR010810">
    <property type="entry name" value="Flagellin_hook_IN_motif"/>
</dbReference>
<evidence type="ECO:0000313" key="7">
    <source>
        <dbReference type="EMBL" id="KGM87787.1"/>
    </source>
</evidence>
<feature type="coiled-coil region" evidence="5">
    <location>
        <begin position="52"/>
        <end position="79"/>
    </location>
</feature>
<dbReference type="InterPro" id="IPR001029">
    <property type="entry name" value="Flagellin_N"/>
</dbReference>
<reference evidence="7 8" key="1">
    <citation type="submission" date="2013-01" db="EMBL/GenBank/DDBJ databases">
        <authorList>
            <person name="Fiebig A."/>
            <person name="Goeker M."/>
            <person name="Klenk H.-P.P."/>
        </authorList>
    </citation>
    <scope>NUCLEOTIDE SEQUENCE [LARGE SCALE GENOMIC DNA]</scope>
    <source>
        <strain evidence="7 8">DSM 17069</strain>
    </source>
</reference>
<dbReference type="AlphaFoldDB" id="A0A0A0HIZ4"/>
<gene>
    <name evidence="7" type="ORF">rosmuc_02525</name>
</gene>
<evidence type="ECO:0000256" key="3">
    <source>
        <dbReference type="ARBA" id="ARBA00005709"/>
    </source>
</evidence>
<dbReference type="STRING" id="215743.ROSMUCSMR3_03210"/>
<dbReference type="NCBIfam" id="TIGR02550">
    <property type="entry name" value="flagell_flgL"/>
    <property type="match status" value="1"/>
</dbReference>
<evidence type="ECO:0000256" key="5">
    <source>
        <dbReference type="SAM" id="Coils"/>
    </source>
</evidence>
<evidence type="ECO:0000256" key="1">
    <source>
        <dbReference type="ARBA" id="ARBA00004365"/>
    </source>
</evidence>
<comment type="subcellular location">
    <subcellularLocation>
        <location evidence="1">Bacterial flagellum</location>
    </subcellularLocation>
    <subcellularLocation>
        <location evidence="2">Secreted</location>
    </subcellularLocation>
</comment>
<dbReference type="RefSeq" id="WP_037273801.1">
    <property type="nucleotide sequence ID" value="NZ_KN293980.1"/>
</dbReference>
<dbReference type="OrthoDB" id="7835373at2"/>
<keyword evidence="7" id="KW-0966">Cell projection</keyword>
<dbReference type="InterPro" id="IPR013384">
    <property type="entry name" value="Flagell_FlgL"/>
</dbReference>
<organism evidence="7 8">
    <name type="scientific">Roseovarius mucosus DSM 17069</name>
    <dbReference type="NCBI Taxonomy" id="1288298"/>
    <lineage>
        <taxon>Bacteria</taxon>
        <taxon>Pseudomonadati</taxon>
        <taxon>Pseudomonadota</taxon>
        <taxon>Alphaproteobacteria</taxon>
        <taxon>Rhodobacterales</taxon>
        <taxon>Roseobacteraceae</taxon>
        <taxon>Roseovarius</taxon>
    </lineage>
</organism>
<protein>
    <submittedName>
        <fullName evidence="7">Flagellar hook-associated protein 3</fullName>
    </submittedName>
</protein>
<dbReference type="GO" id="GO:0005198">
    <property type="term" value="F:structural molecule activity"/>
    <property type="evidence" value="ECO:0007669"/>
    <property type="project" value="InterPro"/>
</dbReference>
<sequence>MSIGTSFFHNVTTRNLSQVNERISDLQGQISSGVNDPRPSADPVRALRLSAAKEQQEALDRYSNNLERAGARLDQADTVLSEAGNVMRRIGELALRAASDTATATERDSISTEVRALRDSLLGLANARDESGRALFGGYGTQSDPFLDGPGGVVYQGDGGQSRLQVSESLSLPTGLSGDAVFAMGAEGGDVFAVIDDFLGSLSTASSAPRASATGAGQLSLDPALTRAPAEWTMTLEGPLGTAKVPFVAAEGAMSGAVEAINAQTTATGISAAFDPETGGLILTAEGPVTVSNVARQPDAGGVLMVARDAEGGTQALVPQGRTRDAVIDRLRGASEHLIDQRTQLGALSADAARHSDLIDNRKLAMSQAVSGLEDLDLANALTKLQQSMLTRDATQQAYVRITQQSLFDFLR</sequence>
<dbReference type="HOGENOM" id="CLU_024437_1_0_5"/>
<dbReference type="EMBL" id="AONH01000013">
    <property type="protein sequence ID" value="KGM87787.1"/>
    <property type="molecule type" value="Genomic_DNA"/>
</dbReference>
<dbReference type="SUPFAM" id="SSF64518">
    <property type="entry name" value="Phase 1 flagellin"/>
    <property type="match status" value="1"/>
</dbReference>
<evidence type="ECO:0000259" key="6">
    <source>
        <dbReference type="Pfam" id="PF00669"/>
    </source>
</evidence>
<dbReference type="Pfam" id="PF00669">
    <property type="entry name" value="Flagellin_N"/>
    <property type="match status" value="1"/>
</dbReference>
<dbReference type="GO" id="GO:0005576">
    <property type="term" value="C:extracellular region"/>
    <property type="evidence" value="ECO:0007669"/>
    <property type="project" value="UniProtKB-SubCell"/>
</dbReference>
<feature type="domain" description="Flagellin N-terminal" evidence="6">
    <location>
        <begin position="7"/>
        <end position="140"/>
    </location>
</feature>
<evidence type="ECO:0000256" key="4">
    <source>
        <dbReference type="ARBA" id="ARBA00023143"/>
    </source>
</evidence>
<dbReference type="Gene3D" id="1.20.1330.10">
    <property type="entry name" value="f41 fragment of flagellin, N-terminal domain"/>
    <property type="match status" value="1"/>
</dbReference>
<dbReference type="PANTHER" id="PTHR42792:SF1">
    <property type="entry name" value="FLAGELLAR HOOK-ASSOCIATED PROTEIN 3"/>
    <property type="match status" value="1"/>
</dbReference>
<comment type="similarity">
    <text evidence="3">Belongs to the bacterial flagellin family.</text>
</comment>
<keyword evidence="5" id="KW-0175">Coiled coil</keyword>
<name>A0A0A0HIZ4_9RHOB</name>